<dbReference type="HAMAP" id="MF_00100_A">
    <property type="entry name" value="IF_2_A"/>
    <property type="match status" value="1"/>
</dbReference>
<dbReference type="GO" id="GO:0003924">
    <property type="term" value="F:GTPase activity"/>
    <property type="evidence" value="ECO:0007669"/>
    <property type="project" value="UniProtKB-UniRule"/>
</dbReference>
<dbReference type="Gene3D" id="2.40.30.10">
    <property type="entry name" value="Translation factors"/>
    <property type="match status" value="2"/>
</dbReference>
<dbReference type="EMBL" id="MIZA01000004">
    <property type="protein sequence ID" value="OIR20985.1"/>
    <property type="molecule type" value="Genomic_DNA"/>
</dbReference>
<dbReference type="InterPro" id="IPR027417">
    <property type="entry name" value="P-loop_NTPase"/>
</dbReference>
<dbReference type="PANTHER" id="PTHR43381">
    <property type="entry name" value="TRANSLATION INITIATION FACTOR IF-2-RELATED"/>
    <property type="match status" value="1"/>
</dbReference>
<dbReference type="FunFam" id="3.40.50.300:FF:000112">
    <property type="entry name" value="Eukaryotic translation initiation factor 5B"/>
    <property type="match status" value="1"/>
</dbReference>
<dbReference type="PANTHER" id="PTHR43381:SF4">
    <property type="entry name" value="EUKARYOTIC TRANSLATION INITIATION FACTOR 5B"/>
    <property type="match status" value="1"/>
</dbReference>
<dbReference type="SUPFAM" id="SSF50447">
    <property type="entry name" value="Translation proteins"/>
    <property type="match status" value="1"/>
</dbReference>
<evidence type="ECO:0000256" key="6">
    <source>
        <dbReference type="ARBA" id="ARBA00023134"/>
    </source>
</evidence>
<dbReference type="InterPro" id="IPR004544">
    <property type="entry name" value="TF_aIF-2_arc"/>
</dbReference>
<evidence type="ECO:0000313" key="11">
    <source>
        <dbReference type="EMBL" id="OIR20985.1"/>
    </source>
</evidence>
<dbReference type="InterPro" id="IPR000795">
    <property type="entry name" value="T_Tr_GTP-bd_dom"/>
</dbReference>
<feature type="binding site" evidence="8">
    <location>
        <begin position="78"/>
        <end position="82"/>
    </location>
    <ligand>
        <name>GTP</name>
        <dbReference type="ChEBI" id="CHEBI:37565"/>
    </ligand>
</feature>
<evidence type="ECO:0000259" key="10">
    <source>
        <dbReference type="PROSITE" id="PS51722"/>
    </source>
</evidence>
<dbReference type="Pfam" id="PF00009">
    <property type="entry name" value="GTP_EFTU"/>
    <property type="match status" value="1"/>
</dbReference>
<dbReference type="InterPro" id="IPR036925">
    <property type="entry name" value="TIF_IF2_dom3_sf"/>
</dbReference>
<dbReference type="Gene3D" id="3.40.50.10050">
    <property type="entry name" value="Translation initiation factor IF- 2, domain 3"/>
    <property type="match status" value="1"/>
</dbReference>
<dbReference type="SUPFAM" id="SSF52540">
    <property type="entry name" value="P-loop containing nucleoside triphosphate hydrolases"/>
    <property type="match status" value="1"/>
</dbReference>
<comment type="function">
    <text evidence="7 8 9">Function in general translation initiation by promoting the binding of the formylmethionine-tRNA to ribosomes. Seems to function along with eIF-2.</text>
</comment>
<evidence type="ECO:0000256" key="4">
    <source>
        <dbReference type="ARBA" id="ARBA00022741"/>
    </source>
</evidence>
<accession>A0A1J5TJ43</accession>
<dbReference type="STRING" id="1888995.BD935_03895"/>
<proteinExistence type="inferred from homology"/>
<evidence type="ECO:0000256" key="3">
    <source>
        <dbReference type="ARBA" id="ARBA00022540"/>
    </source>
</evidence>
<dbReference type="InterPro" id="IPR029459">
    <property type="entry name" value="EFTU-type"/>
</dbReference>
<keyword evidence="4 8" id="KW-0547">Nucleotide-binding</keyword>
<keyword evidence="6 8" id="KW-0342">GTP-binding</keyword>
<dbReference type="InterPro" id="IPR023115">
    <property type="entry name" value="TIF_IF2_dom3"/>
</dbReference>
<dbReference type="CDD" id="cd03703">
    <property type="entry name" value="aeIF5B_II"/>
    <property type="match status" value="1"/>
</dbReference>
<dbReference type="FunFam" id="3.40.50.10050:FF:000001">
    <property type="entry name" value="Translation initiation factor IF-2"/>
    <property type="match status" value="1"/>
</dbReference>
<name>A0A1J5TJ43_9ARCH</name>
<sequence length="589" mass="64666">MDPNAPLRQPIVAVLGHVDHGKTSLLDYVRGTTIVKREAGAITQHIGATEVPFDTVSKICGPLLKEGTTNLPGLLFIDTPGHHSFSTLRSRGGALADIAVLVVDITEGFKPQTIESINILKQHKTPFILALNKIDKLPGWRTSKGSFLANKASQSQTAQQTFQNRMYEIIGELGTHGFDSALFTDIQDFQKTIALIPTSVKDTGEGVPELFMILMGLAQKYLRDRLLLDEGSSEGTVLEIKEEKGLGKTLGIIIYNGILKASDTLIIGAQPEPIVTRVRSLLRPKALDEIRDPRQQFDAVKVVGAAAGLKVVAPDIEGVVAGAPFYSASSEDEIDDALDRLTDSMKSNVKCTDEGVVIRADAIGSLEALAYELSAVNIPIVKAVVGDVSRRDVVTADPSDEEYRAILAFNVKVHPDAKKELHETGVKIFESDIVYRLLEDYQEWKEKIKDKQAQHLREDFSHPGKFEILEGHTFRTRDPAVVGVRVLGGRIALNQAVLRTDNSVVGHIRSLRSGEQVLKEALQGDEVAIAISEATVGRQISEGDVLYIEMDERAILKIREAGVKLDPIEEDIITEMQKIKKKDQPFWAR</sequence>
<organism evidence="11 12">
    <name type="scientific">Marine Group III euryarchaeote CG-Epi1</name>
    <dbReference type="NCBI Taxonomy" id="1888995"/>
    <lineage>
        <taxon>Archaea</taxon>
        <taxon>Methanobacteriati</taxon>
        <taxon>Thermoplasmatota</taxon>
        <taxon>Thermoplasmata</taxon>
        <taxon>Candidatus Thermoprofundales</taxon>
    </lineage>
</organism>
<dbReference type="AlphaFoldDB" id="A0A1J5TJ43"/>
<reference evidence="11 12" key="1">
    <citation type="submission" date="2016-08" db="EMBL/GenBank/DDBJ databases">
        <title>New Insights into Marine Group III Euryarchaeota, from dark to light.</title>
        <authorList>
            <person name="Haro-Moreno J.M."/>
            <person name="Rodriguez-Valera F."/>
            <person name="Lopez-Garcia P."/>
            <person name="Moreira D."/>
            <person name="Martin-Cuadrado A.B."/>
        </authorList>
    </citation>
    <scope>NUCLEOTIDE SEQUENCE [LARGE SCALE GENOMIC DNA]</scope>
    <source>
        <strain evidence="11">CG-Epi1</strain>
    </source>
</reference>
<feature type="binding site" evidence="8">
    <location>
        <begin position="132"/>
        <end position="135"/>
    </location>
    <ligand>
        <name>GTP</name>
        <dbReference type="ChEBI" id="CHEBI:37565"/>
    </ligand>
</feature>
<protein>
    <recommendedName>
        <fullName evidence="2 8">Probable translation initiation factor IF-2</fullName>
    </recommendedName>
</protein>
<dbReference type="NCBIfam" id="NF003078">
    <property type="entry name" value="PRK04004.1"/>
    <property type="match status" value="1"/>
</dbReference>
<dbReference type="CDD" id="cd01887">
    <property type="entry name" value="IF2_eIF5B"/>
    <property type="match status" value="1"/>
</dbReference>
<dbReference type="GO" id="GO:0003743">
    <property type="term" value="F:translation initiation factor activity"/>
    <property type="evidence" value="ECO:0007669"/>
    <property type="project" value="UniProtKB-UniRule"/>
</dbReference>
<dbReference type="Proteomes" id="UP000183080">
    <property type="component" value="Unassembled WGS sequence"/>
</dbReference>
<evidence type="ECO:0000256" key="2">
    <source>
        <dbReference type="ARBA" id="ARBA00020166"/>
    </source>
</evidence>
<dbReference type="Pfam" id="PF11987">
    <property type="entry name" value="IF-2"/>
    <property type="match status" value="1"/>
</dbReference>
<dbReference type="GO" id="GO:0005525">
    <property type="term" value="F:GTP binding"/>
    <property type="evidence" value="ECO:0007669"/>
    <property type="project" value="UniProtKB-KW"/>
</dbReference>
<dbReference type="InterPro" id="IPR009000">
    <property type="entry name" value="Transl_B-barrel_sf"/>
</dbReference>
<evidence type="ECO:0000256" key="7">
    <source>
        <dbReference type="ARBA" id="ARBA00024852"/>
    </source>
</evidence>
<feature type="domain" description="Tr-type G" evidence="10">
    <location>
        <begin position="7"/>
        <end position="222"/>
    </location>
</feature>
<feature type="binding site" evidence="8">
    <location>
        <begin position="16"/>
        <end position="23"/>
    </location>
    <ligand>
        <name>GTP</name>
        <dbReference type="ChEBI" id="CHEBI:37565"/>
    </ligand>
</feature>
<comment type="similarity">
    <text evidence="1 8 9">Belongs to the TRAFAC class translation factor GTPase superfamily. Classic translation factor GTPase family. IF-2 subfamily.</text>
</comment>
<evidence type="ECO:0000313" key="12">
    <source>
        <dbReference type="Proteomes" id="UP000183080"/>
    </source>
</evidence>
<evidence type="ECO:0000256" key="8">
    <source>
        <dbReference type="HAMAP-Rule" id="MF_00100"/>
    </source>
</evidence>
<gene>
    <name evidence="8" type="primary">infB</name>
    <name evidence="11" type="ORF">BD935_03895</name>
</gene>
<dbReference type="NCBIfam" id="TIGR00491">
    <property type="entry name" value="aIF-2"/>
    <property type="match status" value="1"/>
</dbReference>
<dbReference type="NCBIfam" id="TIGR00231">
    <property type="entry name" value="small_GTP"/>
    <property type="match status" value="1"/>
</dbReference>
<evidence type="ECO:0000256" key="1">
    <source>
        <dbReference type="ARBA" id="ARBA00007733"/>
    </source>
</evidence>
<dbReference type="Pfam" id="PF14578">
    <property type="entry name" value="GTP_EFTU_D4"/>
    <property type="match status" value="1"/>
</dbReference>
<dbReference type="GO" id="GO:0005737">
    <property type="term" value="C:cytoplasm"/>
    <property type="evidence" value="ECO:0007669"/>
    <property type="project" value="TreeGrafter"/>
</dbReference>
<dbReference type="PROSITE" id="PS51722">
    <property type="entry name" value="G_TR_2"/>
    <property type="match status" value="1"/>
</dbReference>
<comment type="caution">
    <text evidence="11">The sequence shown here is derived from an EMBL/GenBank/DDBJ whole genome shotgun (WGS) entry which is preliminary data.</text>
</comment>
<keyword evidence="3 8" id="KW-0396">Initiation factor</keyword>
<evidence type="ECO:0000256" key="5">
    <source>
        <dbReference type="ARBA" id="ARBA00022917"/>
    </source>
</evidence>
<dbReference type="PRINTS" id="PR00315">
    <property type="entry name" value="ELONGATNFCT"/>
</dbReference>
<dbReference type="SUPFAM" id="SSF52156">
    <property type="entry name" value="Initiation factor IF2/eIF5b, domain 3"/>
    <property type="match status" value="1"/>
</dbReference>
<dbReference type="InterPro" id="IPR005225">
    <property type="entry name" value="Small_GTP-bd"/>
</dbReference>
<evidence type="ECO:0000256" key="9">
    <source>
        <dbReference type="RuleBase" id="RU000644"/>
    </source>
</evidence>
<dbReference type="Gene3D" id="3.40.50.300">
    <property type="entry name" value="P-loop containing nucleotide triphosphate hydrolases"/>
    <property type="match status" value="1"/>
</dbReference>
<dbReference type="InterPro" id="IPR015760">
    <property type="entry name" value="TIF_IF2"/>
</dbReference>
<keyword evidence="5 8" id="KW-0648">Protein biosynthesis</keyword>